<dbReference type="EMBL" id="BMLY01000004">
    <property type="protein sequence ID" value="GGP26794.1"/>
    <property type="molecule type" value="Genomic_DNA"/>
</dbReference>
<dbReference type="Pfam" id="PF20567">
    <property type="entry name" value="DUF6776"/>
    <property type="match status" value="1"/>
</dbReference>
<evidence type="ECO:0000313" key="2">
    <source>
        <dbReference type="EMBL" id="GGP26794.1"/>
    </source>
</evidence>
<protein>
    <submittedName>
        <fullName evidence="2">Uncharacterized protein</fullName>
    </submittedName>
</protein>
<organism evidence="2 3">
    <name type="scientific">Silvimonas amylolytica</name>
    <dbReference type="NCBI Taxonomy" id="449663"/>
    <lineage>
        <taxon>Bacteria</taxon>
        <taxon>Pseudomonadati</taxon>
        <taxon>Pseudomonadota</taxon>
        <taxon>Betaproteobacteria</taxon>
        <taxon>Neisseriales</taxon>
        <taxon>Chitinibacteraceae</taxon>
        <taxon>Silvimonas</taxon>
    </lineage>
</organism>
<keyword evidence="1" id="KW-0472">Membrane</keyword>
<comment type="caution">
    <text evidence="2">The sequence shown here is derived from an EMBL/GenBank/DDBJ whole genome shotgun (WGS) entry which is preliminary data.</text>
</comment>
<dbReference type="InterPro" id="IPR046703">
    <property type="entry name" value="DUF6776"/>
</dbReference>
<keyword evidence="1" id="KW-0812">Transmembrane</keyword>
<name>A0ABQ2PMG1_9NEIS</name>
<dbReference type="RefSeq" id="WP_188694440.1">
    <property type="nucleotide sequence ID" value="NZ_BMLY01000004.1"/>
</dbReference>
<reference evidence="3" key="1">
    <citation type="journal article" date="2019" name="Int. J. Syst. Evol. Microbiol.">
        <title>The Global Catalogue of Microorganisms (GCM) 10K type strain sequencing project: providing services to taxonomists for standard genome sequencing and annotation.</title>
        <authorList>
            <consortium name="The Broad Institute Genomics Platform"/>
            <consortium name="The Broad Institute Genome Sequencing Center for Infectious Disease"/>
            <person name="Wu L."/>
            <person name="Ma J."/>
        </authorList>
    </citation>
    <scope>NUCLEOTIDE SEQUENCE [LARGE SCALE GENOMIC DNA]</scope>
    <source>
        <strain evidence="3">CGMCC 1.8860</strain>
    </source>
</reference>
<keyword evidence="3" id="KW-1185">Reference proteome</keyword>
<dbReference type="Proteomes" id="UP000621859">
    <property type="component" value="Unassembled WGS sequence"/>
</dbReference>
<evidence type="ECO:0000313" key="3">
    <source>
        <dbReference type="Proteomes" id="UP000621859"/>
    </source>
</evidence>
<keyword evidence="1" id="KW-1133">Transmembrane helix</keyword>
<accession>A0ABQ2PMG1</accession>
<sequence>MRRRLYRLQRARLTAAPLSVKPAPGVTGRLLQLTTLVGVLSVAVVTGVWWGYQNGSRQESERLGQAARASLANASALAQVSLQLAEKTQQLQMADAARAALAGDLSSAQQELASSRERLAFFETLLTANDRAHQVSFASCEFEPGEQNKWHYRLTVVQGVDRAPEFDGVLNISATSKAKPARIEFAQQTVRVKHYQRIEGDVTLPDGARPELFEATLGVKDARTTLAQCQKKAGGI</sequence>
<feature type="transmembrane region" description="Helical" evidence="1">
    <location>
        <begin position="30"/>
        <end position="52"/>
    </location>
</feature>
<gene>
    <name evidence="2" type="ORF">GCM10010971_26130</name>
</gene>
<evidence type="ECO:0000256" key="1">
    <source>
        <dbReference type="SAM" id="Phobius"/>
    </source>
</evidence>
<proteinExistence type="predicted"/>